<evidence type="ECO:0000313" key="7">
    <source>
        <dbReference type="EMBL" id="CAB4700611.1"/>
    </source>
</evidence>
<evidence type="ECO:0000313" key="9">
    <source>
        <dbReference type="EMBL" id="CAB4804965.1"/>
    </source>
</evidence>
<dbReference type="GO" id="GO:0005886">
    <property type="term" value="C:plasma membrane"/>
    <property type="evidence" value="ECO:0007669"/>
    <property type="project" value="TreeGrafter"/>
</dbReference>
<evidence type="ECO:0000313" key="4">
    <source>
        <dbReference type="EMBL" id="CAB4371565.1"/>
    </source>
</evidence>
<evidence type="ECO:0000313" key="10">
    <source>
        <dbReference type="EMBL" id="CAB4956125.1"/>
    </source>
</evidence>
<protein>
    <submittedName>
        <fullName evidence="3">Unannotated protein</fullName>
    </submittedName>
</protein>
<dbReference type="EMBL" id="CAESAL010000049">
    <property type="protein sequence ID" value="CAB4344002.1"/>
    <property type="molecule type" value="Genomic_DNA"/>
</dbReference>
<accession>A0A6J5ZRL2</accession>
<dbReference type="InterPro" id="IPR004378">
    <property type="entry name" value="F420H2_quin_Rdtase"/>
</dbReference>
<evidence type="ECO:0000256" key="2">
    <source>
        <dbReference type="ARBA" id="ARBA00049106"/>
    </source>
</evidence>
<organism evidence="3">
    <name type="scientific">freshwater metagenome</name>
    <dbReference type="NCBI Taxonomy" id="449393"/>
    <lineage>
        <taxon>unclassified sequences</taxon>
        <taxon>metagenomes</taxon>
        <taxon>ecological metagenomes</taxon>
    </lineage>
</organism>
<comment type="similarity">
    <text evidence="1">Belongs to the F420H(2)-dependent quinone reductase family.</text>
</comment>
<dbReference type="GO" id="GO:0016491">
    <property type="term" value="F:oxidoreductase activity"/>
    <property type="evidence" value="ECO:0007669"/>
    <property type="project" value="InterPro"/>
</dbReference>
<reference evidence="3" key="1">
    <citation type="submission" date="2020-05" db="EMBL/GenBank/DDBJ databases">
        <authorList>
            <person name="Chiriac C."/>
            <person name="Salcher M."/>
            <person name="Ghai R."/>
            <person name="Kavagutti S V."/>
        </authorList>
    </citation>
    <scope>NUCLEOTIDE SEQUENCE</scope>
</reference>
<evidence type="ECO:0000313" key="8">
    <source>
        <dbReference type="EMBL" id="CAB4784554.1"/>
    </source>
</evidence>
<dbReference type="EMBL" id="CAFBNJ010000059">
    <property type="protein sequence ID" value="CAB4956125.1"/>
    <property type="molecule type" value="Genomic_DNA"/>
</dbReference>
<dbReference type="EMBL" id="CAEUNJ010000033">
    <property type="protein sequence ID" value="CAB4371565.1"/>
    <property type="molecule type" value="Genomic_DNA"/>
</dbReference>
<name>A0A6J5ZRL2_9ZZZZ</name>
<evidence type="ECO:0000313" key="6">
    <source>
        <dbReference type="EMBL" id="CAB4618085.1"/>
    </source>
</evidence>
<dbReference type="EMBL" id="CAEZXY010000014">
    <property type="protein sequence ID" value="CAB4700611.1"/>
    <property type="molecule type" value="Genomic_DNA"/>
</dbReference>
<dbReference type="Gene3D" id="2.30.110.10">
    <property type="entry name" value="Electron Transport, Fmn-binding Protein, Chain A"/>
    <property type="match status" value="1"/>
</dbReference>
<dbReference type="EMBL" id="CAEZTY010000015">
    <property type="protein sequence ID" value="CAB4580931.1"/>
    <property type="molecule type" value="Genomic_DNA"/>
</dbReference>
<dbReference type="EMBL" id="CAFBRD010000026">
    <property type="protein sequence ID" value="CAB5076189.1"/>
    <property type="molecule type" value="Genomic_DNA"/>
</dbReference>
<sequence length="180" mass="20014">MIEKKVAAPLMVANAIAQDLLVEGYRGPRHWPGPDSVWNMSQYEPSPWEPIADHVERYLSTNGEDGFLWEGAETIVLTTTGAKSGKLRRTPLIRVTDGERYFCVASMGGAPNNPQWFHNMVANPSVTVQDRADVHNLVARVATPEEKAKYWSIATAAWPAYDAYQASTERDIPLVICEKA</sequence>
<dbReference type="InterPro" id="IPR012349">
    <property type="entry name" value="Split_barrel_FMN-bd"/>
</dbReference>
<dbReference type="NCBIfam" id="TIGR00026">
    <property type="entry name" value="hi_GC_TIGR00026"/>
    <property type="match status" value="1"/>
</dbReference>
<comment type="catalytic activity">
    <reaction evidence="2">
        <text>oxidized coenzyme F420-(gamma-L-Glu)(n) + a quinol + H(+) = reduced coenzyme F420-(gamma-L-Glu)(n) + a quinone</text>
        <dbReference type="Rhea" id="RHEA:39663"/>
        <dbReference type="Rhea" id="RHEA-COMP:12939"/>
        <dbReference type="Rhea" id="RHEA-COMP:14378"/>
        <dbReference type="ChEBI" id="CHEBI:15378"/>
        <dbReference type="ChEBI" id="CHEBI:24646"/>
        <dbReference type="ChEBI" id="CHEBI:132124"/>
        <dbReference type="ChEBI" id="CHEBI:133980"/>
        <dbReference type="ChEBI" id="CHEBI:139511"/>
    </reaction>
</comment>
<gene>
    <name evidence="5" type="ORF">UFOPK1762_00610</name>
    <name evidence="6" type="ORF">UFOPK1906_00526</name>
    <name evidence="7" type="ORF">UFOPK2624_00520</name>
    <name evidence="8" type="ORF">UFOPK2969_00319</name>
    <name evidence="9" type="ORF">UFOPK3010_00814</name>
    <name evidence="3" type="ORF">UFOPK3331_01306</name>
    <name evidence="10" type="ORF">UFOPK3785_01154</name>
    <name evidence="4" type="ORF">UFOPK4201_00910</name>
    <name evidence="11" type="ORF">UFOPK4371_00676</name>
</gene>
<evidence type="ECO:0000313" key="3">
    <source>
        <dbReference type="EMBL" id="CAB4344002.1"/>
    </source>
</evidence>
<dbReference type="PANTHER" id="PTHR39428:SF3">
    <property type="entry name" value="DEAZAFLAVIN-DEPENDENT NITROREDUCTASE"/>
    <property type="match status" value="1"/>
</dbReference>
<dbReference type="PANTHER" id="PTHR39428">
    <property type="entry name" value="F420H(2)-DEPENDENT QUINONE REDUCTASE RV1261C"/>
    <property type="match status" value="1"/>
</dbReference>
<evidence type="ECO:0000313" key="5">
    <source>
        <dbReference type="EMBL" id="CAB4580931.1"/>
    </source>
</evidence>
<proteinExistence type="inferred from homology"/>
<dbReference type="AlphaFoldDB" id="A0A6J5ZRL2"/>
<evidence type="ECO:0000313" key="11">
    <source>
        <dbReference type="EMBL" id="CAB5076189.1"/>
    </source>
</evidence>
<dbReference type="EMBL" id="CAEZVC010000021">
    <property type="protein sequence ID" value="CAB4618085.1"/>
    <property type="molecule type" value="Genomic_DNA"/>
</dbReference>
<dbReference type="GO" id="GO:0070967">
    <property type="term" value="F:coenzyme F420 binding"/>
    <property type="evidence" value="ECO:0007669"/>
    <property type="project" value="TreeGrafter"/>
</dbReference>
<dbReference type="Pfam" id="PF04075">
    <property type="entry name" value="F420H2_quin_red"/>
    <property type="match status" value="1"/>
</dbReference>
<dbReference type="EMBL" id="CAFAAD010000014">
    <property type="protein sequence ID" value="CAB4784554.1"/>
    <property type="molecule type" value="Genomic_DNA"/>
</dbReference>
<dbReference type="EMBL" id="CAFAAM010000094">
    <property type="protein sequence ID" value="CAB4804965.1"/>
    <property type="molecule type" value="Genomic_DNA"/>
</dbReference>
<evidence type="ECO:0000256" key="1">
    <source>
        <dbReference type="ARBA" id="ARBA00008710"/>
    </source>
</evidence>